<dbReference type="GO" id="GO:0005634">
    <property type="term" value="C:nucleus"/>
    <property type="evidence" value="ECO:0007669"/>
    <property type="project" value="InterPro"/>
</dbReference>
<evidence type="ECO:0000313" key="11">
    <source>
        <dbReference type="Proteomes" id="UP000268162"/>
    </source>
</evidence>
<keyword evidence="2" id="KW-0158">Chromosome</keyword>
<proteinExistence type="predicted"/>
<dbReference type="AlphaFoldDB" id="A0A4V1J5J8"/>
<keyword evidence="7" id="KW-0862">Zinc</keyword>
<reference evidence="11" key="1">
    <citation type="journal article" date="2018" name="Nat. Microbiol.">
        <title>Leveraging single-cell genomics to expand the fungal tree of life.</title>
        <authorList>
            <person name="Ahrendt S.R."/>
            <person name="Quandt C.A."/>
            <person name="Ciobanu D."/>
            <person name="Clum A."/>
            <person name="Salamov A."/>
            <person name="Andreopoulos B."/>
            <person name="Cheng J.F."/>
            <person name="Woyke T."/>
            <person name="Pelin A."/>
            <person name="Henrissat B."/>
            <person name="Reynolds N.K."/>
            <person name="Benny G.L."/>
            <person name="Smith M.E."/>
            <person name="James T.Y."/>
            <person name="Grigoriev I.V."/>
        </authorList>
    </citation>
    <scope>NUCLEOTIDE SEQUENCE [LARGE SCALE GENOMIC DNA]</scope>
    <source>
        <strain evidence="11">RSA 468</strain>
    </source>
</reference>
<dbReference type="SUPFAM" id="SSF82199">
    <property type="entry name" value="SET domain"/>
    <property type="match status" value="1"/>
</dbReference>
<evidence type="ECO:0000256" key="1">
    <source>
        <dbReference type="ARBA" id="ARBA00004286"/>
    </source>
</evidence>
<dbReference type="PANTHER" id="PTHR46223:SF3">
    <property type="entry name" value="HISTONE-LYSINE N-METHYLTRANSFERASE SET-23"/>
    <property type="match status" value="1"/>
</dbReference>
<dbReference type="STRING" id="215637.A0A4V1J5J8"/>
<keyword evidence="4" id="KW-0808">Transferase</keyword>
<dbReference type="GO" id="GO:0032259">
    <property type="term" value="P:methylation"/>
    <property type="evidence" value="ECO:0007669"/>
    <property type="project" value="UniProtKB-KW"/>
</dbReference>
<evidence type="ECO:0000256" key="8">
    <source>
        <dbReference type="SAM" id="MobiDB-lite"/>
    </source>
</evidence>
<evidence type="ECO:0000256" key="2">
    <source>
        <dbReference type="ARBA" id="ARBA00022454"/>
    </source>
</evidence>
<keyword evidence="5" id="KW-0949">S-adenosyl-L-methionine</keyword>
<evidence type="ECO:0000256" key="7">
    <source>
        <dbReference type="ARBA" id="ARBA00022833"/>
    </source>
</evidence>
<dbReference type="InterPro" id="IPR001214">
    <property type="entry name" value="SET_dom"/>
</dbReference>
<dbReference type="Proteomes" id="UP000268162">
    <property type="component" value="Unassembled WGS sequence"/>
</dbReference>
<dbReference type="Gene3D" id="2.170.270.10">
    <property type="entry name" value="SET domain"/>
    <property type="match status" value="2"/>
</dbReference>
<feature type="compositionally biased region" description="Polar residues" evidence="8">
    <location>
        <begin position="395"/>
        <end position="406"/>
    </location>
</feature>
<keyword evidence="11" id="KW-1185">Reference proteome</keyword>
<comment type="subcellular location">
    <subcellularLocation>
        <location evidence="1">Chromosome</location>
    </subcellularLocation>
</comment>
<dbReference type="SMART" id="SM00468">
    <property type="entry name" value="PreSET"/>
    <property type="match status" value="1"/>
</dbReference>
<dbReference type="InterPro" id="IPR007728">
    <property type="entry name" value="Pre-SET_dom"/>
</dbReference>
<evidence type="ECO:0000256" key="4">
    <source>
        <dbReference type="ARBA" id="ARBA00022679"/>
    </source>
</evidence>
<keyword evidence="6" id="KW-0479">Metal-binding</keyword>
<dbReference type="GO" id="GO:0005694">
    <property type="term" value="C:chromosome"/>
    <property type="evidence" value="ECO:0007669"/>
    <property type="project" value="UniProtKB-SubCell"/>
</dbReference>
<sequence>MQQATSAEQVFLTSGSYPRARTSLRPQSTMVSNRDIHYWLQALEPLWSYDPIELPPLHPDHRTFPTEDTKPLSLTSSESPDVILRDQLIAQLNTDFIRLRITKQPILDVQQIIDQYTKFPRTTALVGALTIICDLQSSAISTLLKSANVSTSPAHWSRQLTLPESDTPILPDANVPLKSEIDSKLADLCSQALSGSLLKLDKLIGPSNVAPLSSINYNHRYSGPIPDPLTRALERTMPSAPWAHLWCHNPHLHSWASENGAPDPGSLPRSPIPIVNQVDNEPFPIVHFIETSVLHPRIQIPSGESVLGCNCGDVCDISTCSCILEMDGYPFRNGLLSITDTFVYECNQACSCAHTAGPSGAASNHTSLQPAQPIQVTTVGAGDISIEQDEAPLVSPSSPERQTTSPRVRKSARSRRATRGKAQRGRGRRSYVPINKPAHVTRDEIKPTFSDPKPSPPTCPNRIIQQSKPCPGLEAFKTRTRGWGIRTRRFIPQGTFVGEYCGEIIDAQTDRLRNLLYDQLQLLYTYQLDYGFDFRPDGSSDPSMLYCSGNIIRVPFSVDYRDRSWQRIAFFSLRDIHPSEEITLDYHNKHETWTCLCGAPNCRSRGRTTSFT</sequence>
<dbReference type="InterPro" id="IPR050973">
    <property type="entry name" value="H3K9_Histone-Lys_N-MTase"/>
</dbReference>
<evidence type="ECO:0000256" key="6">
    <source>
        <dbReference type="ARBA" id="ARBA00022723"/>
    </source>
</evidence>
<feature type="domain" description="SET" evidence="9">
    <location>
        <begin position="471"/>
        <end position="587"/>
    </location>
</feature>
<accession>A0A4V1J5J8</accession>
<dbReference type="EMBL" id="ML002281">
    <property type="protein sequence ID" value="RKP39309.1"/>
    <property type="molecule type" value="Genomic_DNA"/>
</dbReference>
<organism evidence="10 11">
    <name type="scientific">Dimargaris cristalligena</name>
    <dbReference type="NCBI Taxonomy" id="215637"/>
    <lineage>
        <taxon>Eukaryota</taxon>
        <taxon>Fungi</taxon>
        <taxon>Fungi incertae sedis</taxon>
        <taxon>Zoopagomycota</taxon>
        <taxon>Kickxellomycotina</taxon>
        <taxon>Dimargaritomycetes</taxon>
        <taxon>Dimargaritales</taxon>
        <taxon>Dimargaritaceae</taxon>
        <taxon>Dimargaris</taxon>
    </lineage>
</organism>
<keyword evidence="3" id="KW-0489">Methyltransferase</keyword>
<dbReference type="GO" id="GO:0042054">
    <property type="term" value="F:histone methyltransferase activity"/>
    <property type="evidence" value="ECO:0007669"/>
    <property type="project" value="InterPro"/>
</dbReference>
<evidence type="ECO:0000256" key="5">
    <source>
        <dbReference type="ARBA" id="ARBA00022691"/>
    </source>
</evidence>
<feature type="compositionally biased region" description="Basic residues" evidence="8">
    <location>
        <begin position="407"/>
        <end position="429"/>
    </location>
</feature>
<protein>
    <recommendedName>
        <fullName evidence="9">SET domain-containing protein</fullName>
    </recommendedName>
</protein>
<dbReference type="Pfam" id="PF00856">
    <property type="entry name" value="SET"/>
    <property type="match status" value="1"/>
</dbReference>
<evidence type="ECO:0000313" key="10">
    <source>
        <dbReference type="EMBL" id="RKP39309.1"/>
    </source>
</evidence>
<evidence type="ECO:0000259" key="9">
    <source>
        <dbReference type="PROSITE" id="PS50280"/>
    </source>
</evidence>
<name>A0A4V1J5J8_9FUNG</name>
<dbReference type="Pfam" id="PF05033">
    <property type="entry name" value="Pre-SET"/>
    <property type="match status" value="1"/>
</dbReference>
<feature type="region of interest" description="Disordered" evidence="8">
    <location>
        <begin position="389"/>
        <end position="429"/>
    </location>
</feature>
<evidence type="ECO:0000256" key="3">
    <source>
        <dbReference type="ARBA" id="ARBA00022603"/>
    </source>
</evidence>
<dbReference type="PROSITE" id="PS50280">
    <property type="entry name" value="SET"/>
    <property type="match status" value="1"/>
</dbReference>
<dbReference type="SMART" id="SM00317">
    <property type="entry name" value="SET"/>
    <property type="match status" value="1"/>
</dbReference>
<dbReference type="GO" id="GO:0008270">
    <property type="term" value="F:zinc ion binding"/>
    <property type="evidence" value="ECO:0007669"/>
    <property type="project" value="InterPro"/>
</dbReference>
<gene>
    <name evidence="10" type="ORF">BJ085DRAFT_34902</name>
</gene>
<dbReference type="PANTHER" id="PTHR46223">
    <property type="entry name" value="HISTONE-LYSINE N-METHYLTRANSFERASE SUV39H"/>
    <property type="match status" value="1"/>
</dbReference>
<feature type="region of interest" description="Disordered" evidence="8">
    <location>
        <begin position="444"/>
        <end position="466"/>
    </location>
</feature>
<dbReference type="InterPro" id="IPR046341">
    <property type="entry name" value="SET_dom_sf"/>
</dbReference>